<evidence type="ECO:0000256" key="1">
    <source>
        <dbReference type="SAM" id="MobiDB-lite"/>
    </source>
</evidence>
<gene>
    <name evidence="2" type="primary">NPAT</name>
</gene>
<protein>
    <submittedName>
        <fullName evidence="2">Nuclear protein, coactivator of histone transcription</fullName>
    </submittedName>
</protein>
<proteinExistence type="predicted"/>
<keyword evidence="3" id="KW-1185">Reference proteome</keyword>
<dbReference type="GO" id="GO:0005634">
    <property type="term" value="C:nucleus"/>
    <property type="evidence" value="ECO:0007669"/>
    <property type="project" value="TreeGrafter"/>
</dbReference>
<feature type="compositionally biased region" description="Polar residues" evidence="1">
    <location>
        <begin position="40"/>
        <end position="69"/>
    </location>
</feature>
<dbReference type="InterPro" id="IPR052850">
    <property type="entry name" value="NPAT_LisH"/>
</dbReference>
<feature type="region of interest" description="Disordered" evidence="1">
    <location>
        <begin position="40"/>
        <end position="136"/>
    </location>
</feature>
<dbReference type="AlphaFoldDB" id="A0A8D0HPD4"/>
<dbReference type="Ensembl" id="ENSSPUT00000024304.1">
    <property type="protein sequence ID" value="ENSSPUP00000022796.1"/>
    <property type="gene ID" value="ENSSPUG00000017323.1"/>
</dbReference>
<reference evidence="2" key="1">
    <citation type="submission" date="2025-08" db="UniProtKB">
        <authorList>
            <consortium name="Ensembl"/>
        </authorList>
    </citation>
    <scope>IDENTIFICATION</scope>
</reference>
<feature type="compositionally biased region" description="Acidic residues" evidence="1">
    <location>
        <begin position="123"/>
        <end position="136"/>
    </location>
</feature>
<dbReference type="PANTHER" id="PTHR15087">
    <property type="entry name" value="PROTEIN NPAT"/>
    <property type="match status" value="1"/>
</dbReference>
<dbReference type="PANTHER" id="PTHR15087:SF14">
    <property type="entry name" value="PROTEIN NPAT"/>
    <property type="match status" value="1"/>
</dbReference>
<evidence type="ECO:0000313" key="3">
    <source>
        <dbReference type="Proteomes" id="UP000694392"/>
    </source>
</evidence>
<dbReference type="GO" id="GO:0003712">
    <property type="term" value="F:transcription coregulator activity"/>
    <property type="evidence" value="ECO:0007669"/>
    <property type="project" value="TreeGrafter"/>
</dbReference>
<reference evidence="2" key="2">
    <citation type="submission" date="2025-09" db="UniProtKB">
        <authorList>
            <consortium name="Ensembl"/>
        </authorList>
    </citation>
    <scope>IDENTIFICATION</scope>
</reference>
<evidence type="ECO:0000313" key="2">
    <source>
        <dbReference type="Ensembl" id="ENSSPUP00000022796.1"/>
    </source>
</evidence>
<name>A0A8D0HPD4_SPHPU</name>
<organism evidence="2 3">
    <name type="scientific">Sphenodon punctatus</name>
    <name type="common">Tuatara</name>
    <name type="synonym">Hatteria punctata</name>
    <dbReference type="NCBI Taxonomy" id="8508"/>
    <lineage>
        <taxon>Eukaryota</taxon>
        <taxon>Metazoa</taxon>
        <taxon>Chordata</taxon>
        <taxon>Craniata</taxon>
        <taxon>Vertebrata</taxon>
        <taxon>Euteleostomi</taxon>
        <taxon>Lepidosauria</taxon>
        <taxon>Sphenodontia</taxon>
        <taxon>Sphenodontidae</taxon>
        <taxon>Sphenodon</taxon>
    </lineage>
</organism>
<dbReference type="Proteomes" id="UP000694392">
    <property type="component" value="Unplaced"/>
</dbReference>
<feature type="compositionally biased region" description="Polar residues" evidence="1">
    <location>
        <begin position="108"/>
        <end position="121"/>
    </location>
</feature>
<sequence length="136" mass="14586">MKKQRLLQQSAPPNPGLVSTAQTGQLSIPVSAIQLTLQPTASPSISQTRATPLFASQSQLQESQINTGDSLHVLVPGPQEQKLNSSLQSPGKRKNESLKRRGVVSCGPHSTNKGFQDSSVGVTEEESEPMEEENEP</sequence>
<dbReference type="GeneTree" id="ENSGT00390000012388"/>
<accession>A0A8D0HPD4</accession>
<feature type="region of interest" description="Disordered" evidence="1">
    <location>
        <begin position="1"/>
        <end position="22"/>
    </location>
</feature>